<dbReference type="Proteomes" id="UP000828390">
    <property type="component" value="Unassembled WGS sequence"/>
</dbReference>
<reference evidence="1" key="1">
    <citation type="journal article" date="2019" name="bioRxiv">
        <title>The Genome of the Zebra Mussel, Dreissena polymorpha: A Resource for Invasive Species Research.</title>
        <authorList>
            <person name="McCartney M.A."/>
            <person name="Auch B."/>
            <person name="Kono T."/>
            <person name="Mallez S."/>
            <person name="Zhang Y."/>
            <person name="Obille A."/>
            <person name="Becker A."/>
            <person name="Abrahante J.E."/>
            <person name="Garbe J."/>
            <person name="Badalamenti J.P."/>
            <person name="Herman A."/>
            <person name="Mangelson H."/>
            <person name="Liachko I."/>
            <person name="Sullivan S."/>
            <person name="Sone E.D."/>
            <person name="Koren S."/>
            <person name="Silverstein K.A.T."/>
            <person name="Beckman K.B."/>
            <person name="Gohl D.M."/>
        </authorList>
    </citation>
    <scope>NUCLEOTIDE SEQUENCE</scope>
    <source>
        <strain evidence="1">Duluth1</strain>
        <tissue evidence="1">Whole animal</tissue>
    </source>
</reference>
<accession>A0A9D4N0G2</accession>
<keyword evidence="2" id="KW-1185">Reference proteome</keyword>
<comment type="caution">
    <text evidence="1">The sequence shown here is derived from an EMBL/GenBank/DDBJ whole genome shotgun (WGS) entry which is preliminary data.</text>
</comment>
<evidence type="ECO:0000313" key="1">
    <source>
        <dbReference type="EMBL" id="KAH3885019.1"/>
    </source>
</evidence>
<protein>
    <submittedName>
        <fullName evidence="1">Uncharacterized protein</fullName>
    </submittedName>
</protein>
<proteinExistence type="predicted"/>
<evidence type="ECO:0000313" key="2">
    <source>
        <dbReference type="Proteomes" id="UP000828390"/>
    </source>
</evidence>
<gene>
    <name evidence="1" type="ORF">DPMN_009006</name>
</gene>
<name>A0A9D4N0G2_DREPO</name>
<dbReference type="EMBL" id="JAIWYP010000001">
    <property type="protein sequence ID" value="KAH3885019.1"/>
    <property type="molecule type" value="Genomic_DNA"/>
</dbReference>
<reference evidence="1" key="2">
    <citation type="submission" date="2020-11" db="EMBL/GenBank/DDBJ databases">
        <authorList>
            <person name="McCartney M.A."/>
            <person name="Auch B."/>
            <person name="Kono T."/>
            <person name="Mallez S."/>
            <person name="Becker A."/>
            <person name="Gohl D.M."/>
            <person name="Silverstein K.A.T."/>
            <person name="Koren S."/>
            <person name="Bechman K.B."/>
            <person name="Herman A."/>
            <person name="Abrahante J.E."/>
            <person name="Garbe J."/>
        </authorList>
    </citation>
    <scope>NUCLEOTIDE SEQUENCE</scope>
    <source>
        <strain evidence="1">Duluth1</strain>
        <tissue evidence="1">Whole animal</tissue>
    </source>
</reference>
<organism evidence="1 2">
    <name type="scientific">Dreissena polymorpha</name>
    <name type="common">Zebra mussel</name>
    <name type="synonym">Mytilus polymorpha</name>
    <dbReference type="NCBI Taxonomy" id="45954"/>
    <lineage>
        <taxon>Eukaryota</taxon>
        <taxon>Metazoa</taxon>
        <taxon>Spiralia</taxon>
        <taxon>Lophotrochozoa</taxon>
        <taxon>Mollusca</taxon>
        <taxon>Bivalvia</taxon>
        <taxon>Autobranchia</taxon>
        <taxon>Heteroconchia</taxon>
        <taxon>Euheterodonta</taxon>
        <taxon>Imparidentia</taxon>
        <taxon>Neoheterodontei</taxon>
        <taxon>Myida</taxon>
        <taxon>Dreissenoidea</taxon>
        <taxon>Dreissenidae</taxon>
        <taxon>Dreissena</taxon>
    </lineage>
</organism>
<sequence>MFKITFADREFRSTTRFIGLNSGSTTSHRIQGSQSTTRFIGLNSGSTNRFIDLNSGSTTRFTGQNSGSRSQLLSTTTNIIQESKNAGVEDSLNSGSKFHWSKFRGRRFIGLKVNNKSYNLGSTTSLRIQGSKVHWSKFRVRRFIGLNSGVEGSLNFGSTSSSLPTTSHRIQGSKVRSRAQTLLTCSSFSTTTSSTTRSAAWLSFRKVRRLSLPIAHKNL</sequence>
<dbReference type="AlphaFoldDB" id="A0A9D4N0G2"/>